<evidence type="ECO:0000313" key="2">
    <source>
        <dbReference type="EMBL" id="KAF6822978.1"/>
    </source>
</evidence>
<reference evidence="2" key="1">
    <citation type="journal article" date="2020" name="Phytopathology">
        <title>Genome Sequence Resources of Colletotrichum truncatum, C. plurivorum, C. musicola, and C. sojae: Four Species Pathogenic to Soybean (Glycine max).</title>
        <authorList>
            <person name="Rogerio F."/>
            <person name="Boufleur T.R."/>
            <person name="Ciampi-Guillardi M."/>
            <person name="Sukno S.A."/>
            <person name="Thon M.R."/>
            <person name="Massola Junior N.S."/>
            <person name="Baroncelli R."/>
        </authorList>
    </citation>
    <scope>NUCLEOTIDE SEQUENCE</scope>
    <source>
        <strain evidence="2">LFN0074</strain>
    </source>
</reference>
<sequence>MSSLQPPSLCPELQGKPQSDVSQHAARDGSARTANTPAGNVAQQLSAQLCERAKQFVEERQIEHGRIENFTTGCLDIEEKKEATRQRLQAICKAFCDEDPIASLEQPHQTFILRPKFPPASSKPQPQPFPQSQQPLPAATVSDTPPPGTERDKRLGELGGGGGRSYFSHLA</sequence>
<dbReference type="EMBL" id="WIGM01000521">
    <property type="protein sequence ID" value="KAF6822978.1"/>
    <property type="molecule type" value="Genomic_DNA"/>
</dbReference>
<dbReference type="Proteomes" id="UP000639643">
    <property type="component" value="Unassembled WGS sequence"/>
</dbReference>
<proteinExistence type="predicted"/>
<organism evidence="2 3">
    <name type="scientific">Colletotrichum musicola</name>
    <dbReference type="NCBI Taxonomy" id="2175873"/>
    <lineage>
        <taxon>Eukaryota</taxon>
        <taxon>Fungi</taxon>
        <taxon>Dikarya</taxon>
        <taxon>Ascomycota</taxon>
        <taxon>Pezizomycotina</taxon>
        <taxon>Sordariomycetes</taxon>
        <taxon>Hypocreomycetidae</taxon>
        <taxon>Glomerellales</taxon>
        <taxon>Glomerellaceae</taxon>
        <taxon>Colletotrichum</taxon>
        <taxon>Colletotrichum orchidearum species complex</taxon>
    </lineage>
</organism>
<accession>A0A8H6N7X0</accession>
<name>A0A8H6N7X0_9PEZI</name>
<protein>
    <submittedName>
        <fullName evidence="2">Uncharacterized protein</fullName>
    </submittedName>
</protein>
<evidence type="ECO:0000313" key="3">
    <source>
        <dbReference type="Proteomes" id="UP000639643"/>
    </source>
</evidence>
<gene>
    <name evidence="2" type="ORF">CMUS01_10879</name>
</gene>
<keyword evidence="3" id="KW-1185">Reference proteome</keyword>
<feature type="region of interest" description="Disordered" evidence="1">
    <location>
        <begin position="1"/>
        <end position="40"/>
    </location>
</feature>
<feature type="region of interest" description="Disordered" evidence="1">
    <location>
        <begin position="114"/>
        <end position="171"/>
    </location>
</feature>
<feature type="compositionally biased region" description="Low complexity" evidence="1">
    <location>
        <begin position="119"/>
        <end position="139"/>
    </location>
</feature>
<dbReference type="AlphaFoldDB" id="A0A8H6N7X0"/>
<evidence type="ECO:0000256" key="1">
    <source>
        <dbReference type="SAM" id="MobiDB-lite"/>
    </source>
</evidence>
<comment type="caution">
    <text evidence="2">The sequence shown here is derived from an EMBL/GenBank/DDBJ whole genome shotgun (WGS) entry which is preliminary data.</text>
</comment>